<dbReference type="EMBL" id="CP061799">
    <property type="protein sequence ID" value="QTA77998.1"/>
    <property type="molecule type" value="Genomic_DNA"/>
</dbReference>
<proteinExistence type="inferred from homology"/>
<evidence type="ECO:0000256" key="1">
    <source>
        <dbReference type="ARBA" id="ARBA00004496"/>
    </source>
</evidence>
<protein>
    <recommendedName>
        <fullName evidence="3 5">Regulatory protein RecX</fullName>
    </recommendedName>
</protein>
<dbReference type="PANTHER" id="PTHR33602:SF1">
    <property type="entry name" value="REGULATORY PROTEIN RECX FAMILY PROTEIN"/>
    <property type="match status" value="1"/>
</dbReference>
<comment type="similarity">
    <text evidence="2 5">Belongs to the RecX family.</text>
</comment>
<keyword evidence="9" id="KW-1185">Reference proteome</keyword>
<evidence type="ECO:0000256" key="2">
    <source>
        <dbReference type="ARBA" id="ARBA00009695"/>
    </source>
</evidence>
<name>A0A975GEA2_9BACT</name>
<dbReference type="Proteomes" id="UP000663720">
    <property type="component" value="Chromosome"/>
</dbReference>
<dbReference type="InterPro" id="IPR036388">
    <property type="entry name" value="WH-like_DNA-bd_sf"/>
</dbReference>
<dbReference type="Pfam" id="PF21981">
    <property type="entry name" value="RecX_HTH3"/>
    <property type="match status" value="1"/>
</dbReference>
<organism evidence="8 9">
    <name type="scientific">Desulfonema limicola</name>
    <dbReference type="NCBI Taxonomy" id="45656"/>
    <lineage>
        <taxon>Bacteria</taxon>
        <taxon>Pseudomonadati</taxon>
        <taxon>Thermodesulfobacteriota</taxon>
        <taxon>Desulfobacteria</taxon>
        <taxon>Desulfobacterales</taxon>
        <taxon>Desulfococcaceae</taxon>
        <taxon>Desulfonema</taxon>
    </lineage>
</organism>
<dbReference type="AlphaFoldDB" id="A0A975GEA2"/>
<dbReference type="HAMAP" id="MF_01114">
    <property type="entry name" value="RecX"/>
    <property type="match status" value="1"/>
</dbReference>
<dbReference type="RefSeq" id="WP_207689910.1">
    <property type="nucleotide sequence ID" value="NZ_CP061799.1"/>
</dbReference>
<reference evidence="8" key="1">
    <citation type="journal article" date="2021" name="Microb. Physiol.">
        <title>Proteogenomic Insights into the Physiology of Marine, Sulfate-Reducing, Filamentous Desulfonema limicola and Desulfonema magnum.</title>
        <authorList>
            <person name="Schnaars V."/>
            <person name="Wohlbrand L."/>
            <person name="Scheve S."/>
            <person name="Hinrichs C."/>
            <person name="Reinhardt R."/>
            <person name="Rabus R."/>
        </authorList>
    </citation>
    <scope>NUCLEOTIDE SEQUENCE</scope>
    <source>
        <strain evidence="8">5ac10</strain>
    </source>
</reference>
<dbReference type="GO" id="GO:0005737">
    <property type="term" value="C:cytoplasm"/>
    <property type="evidence" value="ECO:0007669"/>
    <property type="project" value="UniProtKB-SubCell"/>
</dbReference>
<dbReference type="Gene3D" id="1.10.10.10">
    <property type="entry name" value="Winged helix-like DNA-binding domain superfamily/Winged helix DNA-binding domain"/>
    <property type="match status" value="2"/>
</dbReference>
<accession>A0A975GEA2</accession>
<feature type="domain" description="RecX first three-helical" evidence="7">
    <location>
        <begin position="10"/>
        <end position="49"/>
    </location>
</feature>
<feature type="domain" description="RecX third three-helical" evidence="6">
    <location>
        <begin position="104"/>
        <end position="150"/>
    </location>
</feature>
<dbReference type="Pfam" id="PF21982">
    <property type="entry name" value="RecX_HTH1"/>
    <property type="match status" value="1"/>
</dbReference>
<evidence type="ECO:0000259" key="7">
    <source>
        <dbReference type="Pfam" id="PF21982"/>
    </source>
</evidence>
<dbReference type="KEGG" id="dli:dnl_02030"/>
<evidence type="ECO:0000313" key="8">
    <source>
        <dbReference type="EMBL" id="QTA77998.1"/>
    </source>
</evidence>
<sequence>MESDKDYKNAINTAVRMLSRRRHTSYELEQKLALKGFNKDCIRFAISECKRLDYINDHQTACHYYQELKSKGYGCVKIRLDMKKKGISQEQIDNIFLKYYNESEELETARKVLKKKEPGLNREKDSRKKKEKIYRFLSYRGFTGIIISKLIHDFDKNY</sequence>
<dbReference type="GO" id="GO:0006282">
    <property type="term" value="P:regulation of DNA repair"/>
    <property type="evidence" value="ECO:0007669"/>
    <property type="project" value="UniProtKB-UniRule"/>
</dbReference>
<evidence type="ECO:0000313" key="9">
    <source>
        <dbReference type="Proteomes" id="UP000663720"/>
    </source>
</evidence>
<gene>
    <name evidence="5 8" type="primary">recX</name>
    <name evidence="8" type="ORF">dnl_02030</name>
</gene>
<dbReference type="InterPro" id="IPR003783">
    <property type="entry name" value="Regulatory_RecX"/>
</dbReference>
<evidence type="ECO:0000256" key="3">
    <source>
        <dbReference type="ARBA" id="ARBA00018111"/>
    </source>
</evidence>
<dbReference type="InterPro" id="IPR053926">
    <property type="entry name" value="RecX_HTH_1st"/>
</dbReference>
<evidence type="ECO:0000259" key="6">
    <source>
        <dbReference type="Pfam" id="PF21981"/>
    </source>
</evidence>
<comment type="function">
    <text evidence="5">Modulates RecA activity.</text>
</comment>
<evidence type="ECO:0000256" key="4">
    <source>
        <dbReference type="ARBA" id="ARBA00022490"/>
    </source>
</evidence>
<comment type="subcellular location">
    <subcellularLocation>
        <location evidence="1 5">Cytoplasm</location>
    </subcellularLocation>
</comment>
<dbReference type="PANTHER" id="PTHR33602">
    <property type="entry name" value="REGULATORY PROTEIN RECX FAMILY PROTEIN"/>
    <property type="match status" value="1"/>
</dbReference>
<evidence type="ECO:0000256" key="5">
    <source>
        <dbReference type="HAMAP-Rule" id="MF_01114"/>
    </source>
</evidence>
<keyword evidence="4 5" id="KW-0963">Cytoplasm</keyword>
<dbReference type="InterPro" id="IPR053925">
    <property type="entry name" value="RecX_HTH_3rd"/>
</dbReference>